<feature type="transmembrane region" description="Helical" evidence="1">
    <location>
        <begin position="146"/>
        <end position="167"/>
    </location>
</feature>
<evidence type="ECO:0008006" key="4">
    <source>
        <dbReference type="Google" id="ProtNLM"/>
    </source>
</evidence>
<feature type="transmembrane region" description="Helical" evidence="1">
    <location>
        <begin position="173"/>
        <end position="193"/>
    </location>
</feature>
<comment type="caution">
    <text evidence="2">The sequence shown here is derived from an EMBL/GenBank/DDBJ whole genome shotgun (WGS) entry which is preliminary data.</text>
</comment>
<reference evidence="2 3" key="1">
    <citation type="submission" date="2012-12" db="EMBL/GenBank/DDBJ databases">
        <title>Genome assembly of Fulvivirga imtechensis AK7.</title>
        <authorList>
            <person name="Nupur N."/>
            <person name="Khatri I."/>
            <person name="Kumar R."/>
            <person name="Subramanian S."/>
            <person name="Pinnaka A."/>
        </authorList>
    </citation>
    <scope>NUCLEOTIDE SEQUENCE [LARGE SCALE GENOMIC DNA]</scope>
    <source>
        <strain evidence="2 3">AK7</strain>
    </source>
</reference>
<accession>L8JKU1</accession>
<feature type="transmembrane region" description="Helical" evidence="1">
    <location>
        <begin position="54"/>
        <end position="73"/>
    </location>
</feature>
<dbReference type="Proteomes" id="UP000011135">
    <property type="component" value="Unassembled WGS sequence"/>
</dbReference>
<name>L8JKU1_9BACT</name>
<keyword evidence="1" id="KW-1133">Transmembrane helix</keyword>
<protein>
    <recommendedName>
        <fullName evidence="4">DUF998 domain-containing protein</fullName>
    </recommendedName>
</protein>
<dbReference type="AlphaFoldDB" id="L8JKU1"/>
<dbReference type="RefSeq" id="WP_009583757.1">
    <property type="nucleotide sequence ID" value="NZ_AMZN01000158.1"/>
</dbReference>
<feature type="transmembrane region" description="Helical" evidence="1">
    <location>
        <begin position="85"/>
        <end position="104"/>
    </location>
</feature>
<keyword evidence="1" id="KW-0472">Membrane</keyword>
<evidence type="ECO:0000256" key="1">
    <source>
        <dbReference type="SAM" id="Phobius"/>
    </source>
</evidence>
<feature type="transmembrane region" description="Helical" evidence="1">
    <location>
        <begin position="7"/>
        <end position="25"/>
    </location>
</feature>
<gene>
    <name evidence="2" type="ORF">C900_01216</name>
</gene>
<sequence length="199" mass="22715">MRLVKLLGIGVTIAYLLSFATIFVMNPQTFEEVEFLGITSFNLDGFKNQIQAEVFNYFLVGLLIIVFGVLLSIESKTNNLGRIGSYFISFSGLMWMSFSFFSLNPSSTEVVFGITHMIRIGLCWISGIVGLILVSVDFRKYYQLEVIKWITLAVAILMLLEPVYYVINDYSGMISLIAWTIYMSWFFVFSIFIKSKVQT</sequence>
<evidence type="ECO:0000313" key="2">
    <source>
        <dbReference type="EMBL" id="ELR68042.1"/>
    </source>
</evidence>
<keyword evidence="3" id="KW-1185">Reference proteome</keyword>
<proteinExistence type="predicted"/>
<organism evidence="2 3">
    <name type="scientific">Fulvivirga imtechensis AK7</name>
    <dbReference type="NCBI Taxonomy" id="1237149"/>
    <lineage>
        <taxon>Bacteria</taxon>
        <taxon>Pseudomonadati</taxon>
        <taxon>Bacteroidota</taxon>
        <taxon>Cytophagia</taxon>
        <taxon>Cytophagales</taxon>
        <taxon>Fulvivirgaceae</taxon>
        <taxon>Fulvivirga</taxon>
    </lineage>
</organism>
<feature type="transmembrane region" description="Helical" evidence="1">
    <location>
        <begin position="110"/>
        <end position="134"/>
    </location>
</feature>
<evidence type="ECO:0000313" key="3">
    <source>
        <dbReference type="Proteomes" id="UP000011135"/>
    </source>
</evidence>
<keyword evidence="1" id="KW-0812">Transmembrane</keyword>
<dbReference type="EMBL" id="AMZN01000158">
    <property type="protein sequence ID" value="ELR68042.1"/>
    <property type="molecule type" value="Genomic_DNA"/>
</dbReference>